<dbReference type="PATRIC" id="fig|1459.3.peg.941"/>
<dbReference type="EMBL" id="LGUF01000007">
    <property type="protein sequence ID" value="KON86162.1"/>
    <property type="molecule type" value="Genomic_DNA"/>
</dbReference>
<dbReference type="OrthoDB" id="2888612at2"/>
<dbReference type="STRING" id="1459.AF332_04535"/>
<reference evidence="2" key="1">
    <citation type="submission" date="2015-07" db="EMBL/GenBank/DDBJ databases">
        <title>Fjat-10036 dsm4.</title>
        <authorList>
            <person name="Liu B."/>
            <person name="Wang J."/>
            <person name="Zhu Y."/>
            <person name="Liu G."/>
            <person name="Chen Q."/>
            <person name="Chen Z."/>
            <person name="Lan J."/>
            <person name="Che J."/>
            <person name="Ge C."/>
            <person name="Shi H."/>
            <person name="Pan Z."/>
            <person name="Liu X."/>
        </authorList>
    </citation>
    <scope>NUCLEOTIDE SEQUENCE [LARGE SCALE GENOMIC DNA]</scope>
    <source>
        <strain evidence="2">DSM 4</strain>
    </source>
</reference>
<dbReference type="AlphaFoldDB" id="A0A0M0G9E4"/>
<organism evidence="1 2">
    <name type="scientific">Sporosarcina globispora</name>
    <name type="common">Bacillus globisporus</name>
    <dbReference type="NCBI Taxonomy" id="1459"/>
    <lineage>
        <taxon>Bacteria</taxon>
        <taxon>Bacillati</taxon>
        <taxon>Bacillota</taxon>
        <taxon>Bacilli</taxon>
        <taxon>Bacillales</taxon>
        <taxon>Caryophanaceae</taxon>
        <taxon>Sporosarcina</taxon>
    </lineage>
</organism>
<proteinExistence type="predicted"/>
<dbReference type="Proteomes" id="UP000037109">
    <property type="component" value="Unassembled WGS sequence"/>
</dbReference>
<keyword evidence="2" id="KW-1185">Reference proteome</keyword>
<evidence type="ECO:0000313" key="2">
    <source>
        <dbReference type="Proteomes" id="UP000037109"/>
    </source>
</evidence>
<accession>A0A0M0G9E4</accession>
<gene>
    <name evidence="1" type="ORF">AF332_04535</name>
</gene>
<evidence type="ECO:0000313" key="1">
    <source>
        <dbReference type="EMBL" id="KON86162.1"/>
    </source>
</evidence>
<comment type="caution">
    <text evidence="1">The sequence shown here is derived from an EMBL/GenBank/DDBJ whole genome shotgun (WGS) entry which is preliminary data.</text>
</comment>
<name>A0A0M0G9E4_SPOGL</name>
<protein>
    <submittedName>
        <fullName evidence="1">Uncharacterized protein</fullName>
    </submittedName>
</protein>
<sequence length="66" mass="7728">MNEVSEREKALEYMLESLIKMLGKSNQRVDDLNKRVLQLESFIREAVMPNSHPQVSQLPKRLTIMN</sequence>